<dbReference type="PIRSF" id="PIRSF001084">
    <property type="entry name" value="B-galactosidase"/>
    <property type="match status" value="1"/>
</dbReference>
<dbReference type="CDD" id="cd03143">
    <property type="entry name" value="A4_beta-galactosidase_middle_domain"/>
    <property type="match status" value="1"/>
</dbReference>
<feature type="binding site" evidence="8">
    <location>
        <position position="150"/>
    </location>
    <ligand>
        <name>substrate</name>
    </ligand>
</feature>
<evidence type="ECO:0000256" key="9">
    <source>
        <dbReference type="PIRSR" id="PIRSR001084-3"/>
    </source>
</evidence>
<dbReference type="SUPFAM" id="SSF52317">
    <property type="entry name" value="Class I glutamine amidotransferase-like"/>
    <property type="match status" value="1"/>
</dbReference>
<dbReference type="InterPro" id="IPR003476">
    <property type="entry name" value="Glyco_hydro_42"/>
</dbReference>
<keyword evidence="5 6" id="KW-0326">Glycosidase</keyword>
<dbReference type="EMBL" id="NHRJ02000009">
    <property type="protein sequence ID" value="PZE20103.1"/>
    <property type="molecule type" value="Genomic_DNA"/>
</dbReference>
<dbReference type="GO" id="GO:0009341">
    <property type="term" value="C:beta-galactosidase complex"/>
    <property type="evidence" value="ECO:0007669"/>
    <property type="project" value="InterPro"/>
</dbReference>
<name>A0A2W1NMB8_PAEXE</name>
<feature type="binding site" evidence="8">
    <location>
        <position position="314"/>
    </location>
    <ligand>
        <name>substrate</name>
    </ligand>
</feature>
<evidence type="ECO:0000256" key="6">
    <source>
        <dbReference type="PIRNR" id="PIRNR001084"/>
    </source>
</evidence>
<gene>
    <name evidence="13" type="ORF">CBW46_014490</name>
</gene>
<accession>A0A2W1NMB8</accession>
<keyword evidence="14" id="KW-1185">Reference proteome</keyword>
<dbReference type="OrthoDB" id="9800974at2"/>
<dbReference type="InterPro" id="IPR013529">
    <property type="entry name" value="Glyco_hydro_42_N"/>
</dbReference>
<dbReference type="InterPro" id="IPR013780">
    <property type="entry name" value="Glyco_hydro_b"/>
</dbReference>
<dbReference type="InterPro" id="IPR013738">
    <property type="entry name" value="Beta_galactosidase_Trimer"/>
</dbReference>
<comment type="catalytic activity">
    <reaction evidence="1 6">
        <text>Hydrolysis of terminal non-reducing beta-D-galactose residues in beta-D-galactosides.</text>
        <dbReference type="EC" id="3.2.1.23"/>
    </reaction>
</comment>
<dbReference type="GO" id="GO:0046872">
    <property type="term" value="F:metal ion binding"/>
    <property type="evidence" value="ECO:0007669"/>
    <property type="project" value="UniProtKB-KW"/>
</dbReference>
<dbReference type="PANTHER" id="PTHR36447:SF1">
    <property type="entry name" value="BETA-GALACTOSIDASE GANA"/>
    <property type="match status" value="1"/>
</dbReference>
<dbReference type="InterPro" id="IPR029062">
    <property type="entry name" value="Class_I_gatase-like"/>
</dbReference>
<evidence type="ECO:0000256" key="7">
    <source>
        <dbReference type="PIRSR" id="PIRSR001084-1"/>
    </source>
</evidence>
<dbReference type="SUPFAM" id="SSF51445">
    <property type="entry name" value="(Trans)glycosidases"/>
    <property type="match status" value="1"/>
</dbReference>
<evidence type="ECO:0000259" key="11">
    <source>
        <dbReference type="Pfam" id="PF08532"/>
    </source>
</evidence>
<proteinExistence type="inferred from homology"/>
<dbReference type="PANTHER" id="PTHR36447">
    <property type="entry name" value="BETA-GALACTOSIDASE GANA"/>
    <property type="match status" value="1"/>
</dbReference>
<evidence type="ECO:0000256" key="3">
    <source>
        <dbReference type="ARBA" id="ARBA00012756"/>
    </source>
</evidence>
<dbReference type="GO" id="GO:0006012">
    <property type="term" value="P:galactose metabolic process"/>
    <property type="evidence" value="ECO:0007669"/>
    <property type="project" value="InterPro"/>
</dbReference>
<evidence type="ECO:0000259" key="12">
    <source>
        <dbReference type="Pfam" id="PF08533"/>
    </source>
</evidence>
<dbReference type="Gene3D" id="3.20.20.80">
    <property type="entry name" value="Glycosidases"/>
    <property type="match status" value="1"/>
</dbReference>
<comment type="similarity">
    <text evidence="2 6">Belongs to the glycosyl hydrolase 42 family.</text>
</comment>
<evidence type="ECO:0000313" key="13">
    <source>
        <dbReference type="EMBL" id="PZE20103.1"/>
    </source>
</evidence>
<feature type="binding site" evidence="9">
    <location>
        <position position="116"/>
    </location>
    <ligand>
        <name>Zn(2+)</name>
        <dbReference type="ChEBI" id="CHEBI:29105"/>
    </ligand>
</feature>
<feature type="binding site" evidence="9">
    <location>
        <position position="159"/>
    </location>
    <ligand>
        <name>Zn(2+)</name>
        <dbReference type="ChEBI" id="CHEBI:29105"/>
    </ligand>
</feature>
<dbReference type="AlphaFoldDB" id="A0A2W1NMB8"/>
<keyword evidence="9" id="KW-0862">Zinc</keyword>
<evidence type="ECO:0000256" key="4">
    <source>
        <dbReference type="ARBA" id="ARBA00022801"/>
    </source>
</evidence>
<organism evidence="13 14">
    <name type="scientific">Paenibacillus xerothermodurans</name>
    <dbReference type="NCBI Taxonomy" id="1977292"/>
    <lineage>
        <taxon>Bacteria</taxon>
        <taxon>Bacillati</taxon>
        <taxon>Bacillota</taxon>
        <taxon>Bacilli</taxon>
        <taxon>Bacillales</taxon>
        <taxon>Paenibacillaceae</taxon>
        <taxon>Paenibacillus</taxon>
    </lineage>
</organism>
<keyword evidence="9" id="KW-0479">Metal-binding</keyword>
<dbReference type="Pfam" id="PF08533">
    <property type="entry name" value="Glyco_hydro_42C"/>
    <property type="match status" value="1"/>
</dbReference>
<dbReference type="Gene3D" id="2.60.40.1180">
    <property type="entry name" value="Golgi alpha-mannosidase II"/>
    <property type="match status" value="1"/>
</dbReference>
<evidence type="ECO:0000256" key="2">
    <source>
        <dbReference type="ARBA" id="ARBA00005940"/>
    </source>
</evidence>
<dbReference type="InterPro" id="IPR017853">
    <property type="entry name" value="GH"/>
</dbReference>
<evidence type="ECO:0000256" key="5">
    <source>
        <dbReference type="ARBA" id="ARBA00023295"/>
    </source>
</evidence>
<dbReference type="Pfam" id="PF02449">
    <property type="entry name" value="Glyco_hydro_42"/>
    <property type="match status" value="1"/>
</dbReference>
<dbReference type="GO" id="GO:0004565">
    <property type="term" value="F:beta-galactosidase activity"/>
    <property type="evidence" value="ECO:0007669"/>
    <property type="project" value="UniProtKB-EC"/>
</dbReference>
<protein>
    <recommendedName>
        <fullName evidence="3 6">Beta-galactosidase</fullName>
        <shortName evidence="6">Beta-gal</shortName>
        <ecNumber evidence="3 6">3.2.1.23</ecNumber>
    </recommendedName>
</protein>
<keyword evidence="4 6" id="KW-0378">Hydrolase</keyword>
<feature type="domain" description="Beta-galactosidase C-terminal" evidence="12">
    <location>
        <begin position="613"/>
        <end position="670"/>
    </location>
</feature>
<evidence type="ECO:0000256" key="1">
    <source>
        <dbReference type="ARBA" id="ARBA00001412"/>
    </source>
</evidence>
<feature type="binding site" evidence="8">
    <location>
        <position position="112"/>
    </location>
    <ligand>
        <name>substrate</name>
    </ligand>
</feature>
<evidence type="ECO:0000313" key="14">
    <source>
        <dbReference type="Proteomes" id="UP000214746"/>
    </source>
</evidence>
<reference evidence="13" key="1">
    <citation type="submission" date="2018-06" db="EMBL/GenBank/DDBJ databases">
        <title>Paenibacillus xerothermodurans sp. nov. an extremely dry heat resistant spore forming bacterium isolated from the soil of Cape Canaveral, Florida.</title>
        <authorList>
            <person name="Seuylemezian A."/>
            <person name="Kaur N."/>
            <person name="Patil P."/>
            <person name="Patil P."/>
            <person name="Mayilraj S."/>
            <person name="Vaishampayan P."/>
        </authorList>
    </citation>
    <scope>NUCLEOTIDE SEQUENCE [LARGE SCALE GENOMIC DNA]</scope>
    <source>
        <strain evidence="13">ATCC 27380</strain>
    </source>
</reference>
<feature type="binding site" evidence="9">
    <location>
        <position position="164"/>
    </location>
    <ligand>
        <name>Zn(2+)</name>
        <dbReference type="ChEBI" id="CHEBI:29105"/>
    </ligand>
</feature>
<dbReference type="Gene3D" id="3.40.50.880">
    <property type="match status" value="1"/>
</dbReference>
<evidence type="ECO:0000256" key="8">
    <source>
        <dbReference type="PIRSR" id="PIRSR001084-2"/>
    </source>
</evidence>
<feature type="active site" description="Nucleophile" evidence="7">
    <location>
        <position position="306"/>
    </location>
</feature>
<dbReference type="Pfam" id="PF08532">
    <property type="entry name" value="Glyco_hydro_42M"/>
    <property type="match status" value="1"/>
</dbReference>
<dbReference type="Proteomes" id="UP000214746">
    <property type="component" value="Unassembled WGS sequence"/>
</dbReference>
<feature type="active site" description="Proton donor" evidence="7">
    <location>
        <position position="151"/>
    </location>
</feature>
<dbReference type="RefSeq" id="WP_089200716.1">
    <property type="nucleotide sequence ID" value="NZ_NHRJ02000009.1"/>
</dbReference>
<sequence>MPVSKKLPQLFYGGDYNPEQWPEDVWLEDMRLMKQAGVNIVSVGIFSWAILQPNAENYDFGWLDRLMNLLADNGIMADLATATASPPAWLAQLHPESLPVDENGVRFSHGSRQHYCPNSKAFRHYGQGLVRRLAHRYKDHPALAMWHVNNEYGCHVSRCYCAECTVRFREWLQQRYGTVQELNARWGTNFWSQKYYAWDEIALPAKTPTFANPGQQLDYMRFMSDSLLDAYLGEYRILKQITPDVPVMTNFMGAFKPLDEFEWAKHMDVVTWDSYPEPTAGIPVAAAMQHDLMRSLRGGQPFILMEQVTSQVNWRQRNPLKRPGVMRLWSYQAIARGSDGVMFFQWRQSRAGAEKFHGAMVTHTGDENGRVYREVAQLGNELKRLQALVDTRIEAKVAILFDWHNWWALELDSKPSRDVLFLEQIGHYYKALFDAGIAVDFVQPHADLNKYRLVIAPALYLIGPGVSDNLEAYVQQGGTLLTTFFSGIVDENDRIHLGGYPAPLRKLLGLCVEEFDPMLPDQTNGLRVRGQGDLDGDYKCTLWADIIRLEGAEALASFTADFFAGSPAVTAHTFGQGKAYYVGTHAEDAFVAGMLRRILSDLGVQPPVMTPLGVEVSERRAEGRSYIFLLNHLDQPAEVQLPAAGFTDLISGRKLQGSVRLSANEVLILHKDTEHAV</sequence>
<feature type="domain" description="Beta-galactosidase trimerisation" evidence="11">
    <location>
        <begin position="395"/>
        <end position="604"/>
    </location>
</feature>
<comment type="caution">
    <text evidence="13">The sequence shown here is derived from an EMBL/GenBank/DDBJ whole genome shotgun (WGS) entry which is preliminary data.</text>
</comment>
<feature type="binding site" evidence="9">
    <location>
        <position position="161"/>
    </location>
    <ligand>
        <name>Zn(2+)</name>
        <dbReference type="ChEBI" id="CHEBI:29105"/>
    </ligand>
</feature>
<dbReference type="EC" id="3.2.1.23" evidence="3 6"/>
<evidence type="ECO:0000259" key="10">
    <source>
        <dbReference type="Pfam" id="PF02449"/>
    </source>
</evidence>
<feature type="domain" description="Glycoside hydrolase family 42 N-terminal" evidence="10">
    <location>
        <begin position="15"/>
        <end position="385"/>
    </location>
</feature>
<dbReference type="InterPro" id="IPR013739">
    <property type="entry name" value="Beta_galactosidase_C"/>
</dbReference>